<dbReference type="EnsemblPlants" id="QL10p012907:mrna">
    <property type="protein sequence ID" value="QL10p012907:mrna"/>
    <property type="gene ID" value="QL10p012907"/>
</dbReference>
<dbReference type="PANTHER" id="PTHR11926">
    <property type="entry name" value="GLUCOSYL/GLUCURONOSYL TRANSFERASES"/>
    <property type="match status" value="1"/>
</dbReference>
<evidence type="ECO:0000256" key="1">
    <source>
        <dbReference type="ARBA" id="ARBA00009995"/>
    </source>
</evidence>
<dbReference type="GO" id="GO:0080043">
    <property type="term" value="F:quercetin 3-O-glucosyltransferase activity"/>
    <property type="evidence" value="ECO:0007669"/>
    <property type="project" value="TreeGrafter"/>
</dbReference>
<dbReference type="InParanoid" id="A0A7N2MPN9"/>
<comment type="similarity">
    <text evidence="1">Belongs to the UDP-glycosyltransferase family.</text>
</comment>
<evidence type="ECO:0000313" key="2">
    <source>
        <dbReference type="EnsemblPlants" id="QL10p012907:mrna"/>
    </source>
</evidence>
<dbReference type="Gene3D" id="3.40.50.2000">
    <property type="entry name" value="Glycogen Phosphorylase B"/>
    <property type="match status" value="1"/>
</dbReference>
<protein>
    <submittedName>
        <fullName evidence="2">Uncharacterized protein</fullName>
    </submittedName>
</protein>
<evidence type="ECO:0000313" key="3">
    <source>
        <dbReference type="Proteomes" id="UP000594261"/>
    </source>
</evidence>
<dbReference type="GO" id="GO:0080044">
    <property type="term" value="F:quercetin 7-O-glucosyltransferase activity"/>
    <property type="evidence" value="ECO:0007669"/>
    <property type="project" value="TreeGrafter"/>
</dbReference>
<reference evidence="2" key="2">
    <citation type="submission" date="2021-01" db="UniProtKB">
        <authorList>
            <consortium name="EnsemblPlants"/>
        </authorList>
    </citation>
    <scope>IDENTIFICATION</scope>
</reference>
<sequence>MPPKLGWIRWLPVMKGSLSKLLVQKPTQSHLNHLVQKTLSELISKFKDSTSPVNCVVYDSLLPWALDVARKSGIYGKVFLTNSASICSMYLHIDHGRQTFPVKQETELVLRGLLSLALSELPSFLAQPARNSAYLAVTMENFRCLEKKMTRCSATVLKSWKLLQINYNNQMVAVELVTYLGAVHQKGELLLQNKSN</sequence>
<reference evidence="2 3" key="1">
    <citation type="journal article" date="2016" name="G3 (Bethesda)">
        <title>First Draft Assembly and Annotation of the Genome of a California Endemic Oak Quercus lobata Nee (Fagaceae).</title>
        <authorList>
            <person name="Sork V.L."/>
            <person name="Fitz-Gibbon S.T."/>
            <person name="Puiu D."/>
            <person name="Crepeau M."/>
            <person name="Gugger P.F."/>
            <person name="Sherman R."/>
            <person name="Stevens K."/>
            <person name="Langley C.H."/>
            <person name="Pellegrini M."/>
            <person name="Salzberg S.L."/>
        </authorList>
    </citation>
    <scope>NUCLEOTIDE SEQUENCE [LARGE SCALE GENOMIC DNA]</scope>
    <source>
        <strain evidence="2 3">cv. SW786</strain>
    </source>
</reference>
<dbReference type="AlphaFoldDB" id="A0A7N2MPN9"/>
<keyword evidence="3" id="KW-1185">Reference proteome</keyword>
<accession>A0A7N2MPN9</accession>
<dbReference type="Gramene" id="QL10p012907:mrna">
    <property type="protein sequence ID" value="QL10p012907:mrna"/>
    <property type="gene ID" value="QL10p012907"/>
</dbReference>
<name>A0A7N2MPN9_QUELO</name>
<dbReference type="PANTHER" id="PTHR11926:SF1526">
    <property type="entry name" value="GLYCOSYLTRANSFERASE"/>
    <property type="match status" value="1"/>
</dbReference>
<dbReference type="EMBL" id="LRBV02000010">
    <property type="status" value="NOT_ANNOTATED_CDS"/>
    <property type="molecule type" value="Genomic_DNA"/>
</dbReference>
<proteinExistence type="inferred from homology"/>
<organism evidence="2 3">
    <name type="scientific">Quercus lobata</name>
    <name type="common">Valley oak</name>
    <dbReference type="NCBI Taxonomy" id="97700"/>
    <lineage>
        <taxon>Eukaryota</taxon>
        <taxon>Viridiplantae</taxon>
        <taxon>Streptophyta</taxon>
        <taxon>Embryophyta</taxon>
        <taxon>Tracheophyta</taxon>
        <taxon>Spermatophyta</taxon>
        <taxon>Magnoliopsida</taxon>
        <taxon>eudicotyledons</taxon>
        <taxon>Gunneridae</taxon>
        <taxon>Pentapetalae</taxon>
        <taxon>rosids</taxon>
        <taxon>fabids</taxon>
        <taxon>Fagales</taxon>
        <taxon>Fagaceae</taxon>
        <taxon>Quercus</taxon>
    </lineage>
</organism>
<dbReference type="Proteomes" id="UP000594261">
    <property type="component" value="Chromosome 10"/>
</dbReference>
<dbReference type="SUPFAM" id="SSF53756">
    <property type="entry name" value="UDP-Glycosyltransferase/glycogen phosphorylase"/>
    <property type="match status" value="1"/>
</dbReference>